<evidence type="ECO:0000313" key="4">
    <source>
        <dbReference type="Proteomes" id="UP001232725"/>
    </source>
</evidence>
<dbReference type="RefSeq" id="WP_305995345.1">
    <property type="nucleotide sequence ID" value="NZ_JAVALS010000002.1"/>
</dbReference>
<feature type="domain" description="UspA" evidence="2">
    <location>
        <begin position="4"/>
        <end position="139"/>
    </location>
</feature>
<dbReference type="PANTHER" id="PTHR46268:SF6">
    <property type="entry name" value="UNIVERSAL STRESS PROTEIN UP12"/>
    <property type="match status" value="1"/>
</dbReference>
<dbReference type="SUPFAM" id="SSF52402">
    <property type="entry name" value="Adenine nucleotide alpha hydrolases-like"/>
    <property type="match status" value="2"/>
</dbReference>
<gene>
    <name evidence="3" type="ORF">Q9R02_03870</name>
</gene>
<keyword evidence="4" id="KW-1185">Reference proteome</keyword>
<dbReference type="EMBL" id="JAVALS010000002">
    <property type="protein sequence ID" value="MDP5226290.1"/>
    <property type="molecule type" value="Genomic_DNA"/>
</dbReference>
<dbReference type="Pfam" id="PF00582">
    <property type="entry name" value="Usp"/>
    <property type="match status" value="2"/>
</dbReference>
<evidence type="ECO:0000259" key="2">
    <source>
        <dbReference type="Pfam" id="PF00582"/>
    </source>
</evidence>
<dbReference type="Gene3D" id="3.40.50.620">
    <property type="entry name" value="HUPs"/>
    <property type="match status" value="2"/>
</dbReference>
<dbReference type="PANTHER" id="PTHR46268">
    <property type="entry name" value="STRESS RESPONSE PROTEIN NHAX"/>
    <property type="match status" value="1"/>
</dbReference>
<proteinExistence type="inferred from homology"/>
<sequence length="299" mass="32159">MTYLVGYGPRNHDRSAVELACQLALSEPQPVHVVSVVPQGWMTPAASGTDREYQAWAEQEGQTATAQARADLAEHPAVEASAGWVSARSVPQALLDEAERQEAWMLVVGSSEDAEPGRIRLSSKTDRLVHSATIPVAVAPRGYRSNAPVARVTVGFRDDDESWSLLEKTAEICRRTNARLRLVTFVVNPSRRPVTAPISHSETQVIKIWSSHAAAALKKAEEYLAGQGFTGEKLQRQLVEGEDWATAVQGLDWADGDILVVGSSATHLVSRVFLGSSAAKILRNAPVPTVIVPGMAIGA</sequence>
<dbReference type="InterPro" id="IPR006016">
    <property type="entry name" value="UspA"/>
</dbReference>
<accession>A0ABT9IL28</accession>
<reference evidence="3 4" key="1">
    <citation type="submission" date="2023-08" db="EMBL/GenBank/DDBJ databases">
        <title>Arthrobacter horti sp. nov., isolated from forest soil.</title>
        <authorList>
            <person name="Park M."/>
        </authorList>
    </citation>
    <scope>NUCLEOTIDE SEQUENCE [LARGE SCALE GENOMIC DNA]</scope>
    <source>
        <strain evidence="3 4">YJM1</strain>
    </source>
</reference>
<dbReference type="InterPro" id="IPR014729">
    <property type="entry name" value="Rossmann-like_a/b/a_fold"/>
</dbReference>
<dbReference type="PRINTS" id="PR01438">
    <property type="entry name" value="UNVRSLSTRESS"/>
</dbReference>
<evidence type="ECO:0000313" key="3">
    <source>
        <dbReference type="EMBL" id="MDP5226290.1"/>
    </source>
</evidence>
<organism evidence="3 4">
    <name type="scientific">Arthrobacter horti</name>
    <dbReference type="NCBI Taxonomy" id="3068273"/>
    <lineage>
        <taxon>Bacteria</taxon>
        <taxon>Bacillati</taxon>
        <taxon>Actinomycetota</taxon>
        <taxon>Actinomycetes</taxon>
        <taxon>Micrococcales</taxon>
        <taxon>Micrococcaceae</taxon>
        <taxon>Arthrobacter</taxon>
    </lineage>
</organism>
<name>A0ABT9IL28_9MICC</name>
<protein>
    <submittedName>
        <fullName evidence="3">Universal stress protein</fullName>
    </submittedName>
</protein>
<dbReference type="Proteomes" id="UP001232725">
    <property type="component" value="Unassembled WGS sequence"/>
</dbReference>
<dbReference type="InterPro" id="IPR006015">
    <property type="entry name" value="Universal_stress_UspA"/>
</dbReference>
<comment type="similarity">
    <text evidence="1">Belongs to the universal stress protein A family.</text>
</comment>
<comment type="caution">
    <text evidence="3">The sequence shown here is derived from an EMBL/GenBank/DDBJ whole genome shotgun (WGS) entry which is preliminary data.</text>
</comment>
<evidence type="ECO:0000256" key="1">
    <source>
        <dbReference type="ARBA" id="ARBA00008791"/>
    </source>
</evidence>
<feature type="domain" description="UspA" evidence="2">
    <location>
        <begin position="151"/>
        <end position="293"/>
    </location>
</feature>
<dbReference type="CDD" id="cd00293">
    <property type="entry name" value="USP-like"/>
    <property type="match status" value="2"/>
</dbReference>